<comment type="function">
    <text evidence="9">Acts as a magnesium transporter.</text>
</comment>
<comment type="subunit">
    <text evidence="9">Homodimer.</text>
</comment>
<feature type="domain" description="CBS" evidence="10">
    <location>
        <begin position="224"/>
        <end position="280"/>
    </location>
</feature>
<dbReference type="OrthoDB" id="9790355at2"/>
<keyword evidence="5 9" id="KW-0460">Magnesium</keyword>
<evidence type="ECO:0000256" key="8">
    <source>
        <dbReference type="PROSITE-ProRule" id="PRU00703"/>
    </source>
</evidence>
<dbReference type="SUPFAM" id="SSF54631">
    <property type="entry name" value="CBS-domain pair"/>
    <property type="match status" value="1"/>
</dbReference>
<sequence length="471" mass="50645">MADMEEQDLIAAGSASIYDEDGGFKSEFLDKVKAALAAGDAEGVVELAGALHESDLGALLVALDSDQRLRLVELMGPHFDFAALTEIDANIRDEILEELPNRAVAEGVRELESDDAVTLLEDLEPEDQAEILGALPPIDRAQLQRSLDYPEHSAGRLMQTTFVTAPPYWTAGQAIDVMRDADEADLPDSFFEIFIVDPAHRLLGTLFLDTLLRARSTALLQDIMSSDRRRVEVTEDQEDVARVFERYNLISVAVVDEGERLVGVITIDDVVDVIQEEADANLKALGGVSESEELSDTVWWTTKSRFVWLFVNLITAFVASAVLGLFEGSLQKMVALAVLAPIVASQGGNAATQTMTVVVRALATRELSHSNATRVLWREILVGALNGAAFGVLTGVVAGYWFGLAGIGVVIALAMLTNLVAGALGGILIPRILDHFDIDPAVSSSAFVTTVTDVVGYGSFLGIATLWFSLG</sequence>
<keyword evidence="9" id="KW-1003">Cell membrane</keyword>
<reference evidence="11 12" key="1">
    <citation type="submission" date="2019-03" db="EMBL/GenBank/DDBJ databases">
        <authorList>
            <person name="Kox A.R. M."/>
        </authorList>
    </citation>
    <scope>NUCLEOTIDE SEQUENCE [LARGE SCALE GENOMIC DNA]</scope>
    <source>
        <strain evidence="11">MTUNDRAET4 annotated genome</strain>
    </source>
</reference>
<dbReference type="EMBL" id="LR536450">
    <property type="protein sequence ID" value="VFU08353.1"/>
    <property type="molecule type" value="Genomic_DNA"/>
</dbReference>
<organism evidence="11 12">
    <name type="scientific">Methylocella tundrae</name>
    <dbReference type="NCBI Taxonomy" id="227605"/>
    <lineage>
        <taxon>Bacteria</taxon>
        <taxon>Pseudomonadati</taxon>
        <taxon>Pseudomonadota</taxon>
        <taxon>Alphaproteobacteria</taxon>
        <taxon>Hyphomicrobiales</taxon>
        <taxon>Beijerinckiaceae</taxon>
        <taxon>Methylocella</taxon>
    </lineage>
</organism>
<keyword evidence="7 9" id="KW-0472">Membrane</keyword>
<evidence type="ECO:0000256" key="3">
    <source>
        <dbReference type="ARBA" id="ARBA00022448"/>
    </source>
</evidence>
<dbReference type="SMART" id="SM00116">
    <property type="entry name" value="CBS"/>
    <property type="match status" value="1"/>
</dbReference>
<dbReference type="SMART" id="SM00924">
    <property type="entry name" value="MgtE_N"/>
    <property type="match status" value="1"/>
</dbReference>
<dbReference type="InterPro" id="IPR036739">
    <property type="entry name" value="SLC41_membr_dom_sf"/>
</dbReference>
<dbReference type="PANTHER" id="PTHR43773">
    <property type="entry name" value="MAGNESIUM TRANSPORTER MGTE"/>
    <property type="match status" value="1"/>
</dbReference>
<dbReference type="Pfam" id="PF03448">
    <property type="entry name" value="MgtE_N"/>
    <property type="match status" value="1"/>
</dbReference>
<dbReference type="GO" id="GO:0046872">
    <property type="term" value="F:metal ion binding"/>
    <property type="evidence" value="ECO:0007669"/>
    <property type="project" value="UniProtKB-KW"/>
</dbReference>
<dbReference type="InterPro" id="IPR046342">
    <property type="entry name" value="CBS_dom_sf"/>
</dbReference>
<comment type="subcellular location">
    <subcellularLocation>
        <location evidence="9">Cell membrane</location>
        <topology evidence="9">Multi-pass membrane protein</topology>
    </subcellularLocation>
    <subcellularLocation>
        <location evidence="1">Membrane</location>
        <topology evidence="1">Multi-pass membrane protein</topology>
    </subcellularLocation>
</comment>
<dbReference type="Gene3D" id="3.10.580.10">
    <property type="entry name" value="CBS-domain"/>
    <property type="match status" value="1"/>
</dbReference>
<dbReference type="InterPro" id="IPR006669">
    <property type="entry name" value="MgtE_transporter"/>
</dbReference>
<dbReference type="KEGG" id="mtun:MTUNDRAET4_1460"/>
<protein>
    <recommendedName>
        <fullName evidence="9">Magnesium transporter MgtE</fullName>
    </recommendedName>
</protein>
<comment type="similarity">
    <text evidence="2 9">Belongs to the SLC41A transporter family.</text>
</comment>
<dbReference type="InterPro" id="IPR006667">
    <property type="entry name" value="SLC41_membr_dom"/>
</dbReference>
<keyword evidence="8" id="KW-0129">CBS domain</keyword>
<feature type="transmembrane region" description="Helical" evidence="9">
    <location>
        <begin position="441"/>
        <end position="468"/>
    </location>
</feature>
<accession>A0A4U8YZ08</accession>
<evidence type="ECO:0000313" key="12">
    <source>
        <dbReference type="Proteomes" id="UP000294360"/>
    </source>
</evidence>
<evidence type="ECO:0000256" key="7">
    <source>
        <dbReference type="ARBA" id="ARBA00023136"/>
    </source>
</evidence>
<name>A0A4U8YZ08_METTU</name>
<keyword evidence="6 9" id="KW-1133">Transmembrane helix</keyword>
<evidence type="ECO:0000256" key="9">
    <source>
        <dbReference type="RuleBase" id="RU362011"/>
    </source>
</evidence>
<evidence type="ECO:0000256" key="2">
    <source>
        <dbReference type="ARBA" id="ARBA00009749"/>
    </source>
</evidence>
<evidence type="ECO:0000256" key="1">
    <source>
        <dbReference type="ARBA" id="ARBA00004141"/>
    </source>
</evidence>
<keyword evidence="4 9" id="KW-0812">Transmembrane</keyword>
<dbReference type="InterPro" id="IPR006668">
    <property type="entry name" value="Mg_transptr_MgtE_intracell_dom"/>
</dbReference>
<feature type="transmembrane region" description="Helical" evidence="9">
    <location>
        <begin position="306"/>
        <end position="326"/>
    </location>
</feature>
<dbReference type="Proteomes" id="UP000294360">
    <property type="component" value="Chromosome"/>
</dbReference>
<feature type="transmembrane region" description="Helical" evidence="9">
    <location>
        <begin position="407"/>
        <end position="429"/>
    </location>
</feature>
<dbReference type="Pfam" id="PF00571">
    <property type="entry name" value="CBS"/>
    <property type="match status" value="1"/>
</dbReference>
<dbReference type="Gene3D" id="1.25.60.10">
    <property type="entry name" value="MgtE N-terminal domain-like"/>
    <property type="match status" value="1"/>
</dbReference>
<evidence type="ECO:0000256" key="4">
    <source>
        <dbReference type="ARBA" id="ARBA00022692"/>
    </source>
</evidence>
<keyword evidence="9" id="KW-0479">Metal-binding</keyword>
<dbReference type="NCBIfam" id="TIGR00400">
    <property type="entry name" value="mgtE"/>
    <property type="match status" value="1"/>
</dbReference>
<dbReference type="GO" id="GO:0005886">
    <property type="term" value="C:plasma membrane"/>
    <property type="evidence" value="ECO:0007669"/>
    <property type="project" value="UniProtKB-SubCell"/>
</dbReference>
<proteinExistence type="inferred from homology"/>
<dbReference type="GO" id="GO:0015095">
    <property type="term" value="F:magnesium ion transmembrane transporter activity"/>
    <property type="evidence" value="ECO:0007669"/>
    <property type="project" value="UniProtKB-UniRule"/>
</dbReference>
<dbReference type="Pfam" id="PF01769">
    <property type="entry name" value="MgtE"/>
    <property type="match status" value="1"/>
</dbReference>
<feature type="transmembrane region" description="Helical" evidence="9">
    <location>
        <begin position="380"/>
        <end position="401"/>
    </location>
</feature>
<comment type="caution">
    <text evidence="9">Lacks conserved residue(s) required for the propagation of feature annotation.</text>
</comment>
<dbReference type="RefSeq" id="WP_134488322.1">
    <property type="nucleotide sequence ID" value="NZ_CP139089.1"/>
</dbReference>
<evidence type="ECO:0000256" key="6">
    <source>
        <dbReference type="ARBA" id="ARBA00022989"/>
    </source>
</evidence>
<evidence type="ECO:0000259" key="10">
    <source>
        <dbReference type="PROSITE" id="PS51371"/>
    </source>
</evidence>
<dbReference type="PROSITE" id="PS51371">
    <property type="entry name" value="CBS"/>
    <property type="match status" value="1"/>
</dbReference>
<keyword evidence="3 9" id="KW-0813">Transport</keyword>
<dbReference type="PANTHER" id="PTHR43773:SF1">
    <property type="entry name" value="MAGNESIUM TRANSPORTER MGTE"/>
    <property type="match status" value="1"/>
</dbReference>
<evidence type="ECO:0000313" key="11">
    <source>
        <dbReference type="EMBL" id="VFU08353.1"/>
    </source>
</evidence>
<dbReference type="AlphaFoldDB" id="A0A4U8YZ08"/>
<dbReference type="SUPFAM" id="SSF158791">
    <property type="entry name" value="MgtE N-terminal domain-like"/>
    <property type="match status" value="1"/>
</dbReference>
<dbReference type="CDD" id="cd04606">
    <property type="entry name" value="CBS_pair_Mg_transporter"/>
    <property type="match status" value="1"/>
</dbReference>
<dbReference type="InterPro" id="IPR038076">
    <property type="entry name" value="MgtE_N_sf"/>
</dbReference>
<dbReference type="SUPFAM" id="SSF161093">
    <property type="entry name" value="MgtE membrane domain-like"/>
    <property type="match status" value="1"/>
</dbReference>
<dbReference type="Gene3D" id="1.10.357.20">
    <property type="entry name" value="SLC41 divalent cation transporters, integral membrane domain"/>
    <property type="match status" value="1"/>
</dbReference>
<dbReference type="InterPro" id="IPR000644">
    <property type="entry name" value="CBS_dom"/>
</dbReference>
<gene>
    <name evidence="11" type="primary">mgtE</name>
    <name evidence="11" type="ORF">MTUNDRAET4_1460</name>
</gene>
<evidence type="ECO:0000256" key="5">
    <source>
        <dbReference type="ARBA" id="ARBA00022842"/>
    </source>
</evidence>